<protein>
    <submittedName>
        <fullName evidence="3">Transposable element Tc1 transposase</fullName>
    </submittedName>
</protein>
<dbReference type="Proteomes" id="UP000887159">
    <property type="component" value="Unassembled WGS sequence"/>
</dbReference>
<dbReference type="InterPro" id="IPR002492">
    <property type="entry name" value="Transposase_Tc1-like"/>
</dbReference>
<feature type="domain" description="Transposase Tc1-like" evidence="2">
    <location>
        <begin position="76"/>
        <end position="146"/>
    </location>
</feature>
<proteinExistence type="predicted"/>
<keyword evidence="4" id="KW-1185">Reference proteome</keyword>
<reference evidence="3" key="1">
    <citation type="submission" date="2020-08" db="EMBL/GenBank/DDBJ databases">
        <title>Multicomponent nature underlies the extraordinary mechanical properties of spider dragline silk.</title>
        <authorList>
            <person name="Kono N."/>
            <person name="Nakamura H."/>
            <person name="Mori M."/>
            <person name="Yoshida Y."/>
            <person name="Ohtoshi R."/>
            <person name="Malay A.D."/>
            <person name="Moran D.A.P."/>
            <person name="Tomita M."/>
            <person name="Numata K."/>
            <person name="Arakawa K."/>
        </authorList>
    </citation>
    <scope>NUCLEOTIDE SEQUENCE</scope>
</reference>
<sequence length="208" mass="24369">MPPRRYKEKLQLLTEFERGRSIGLREGGFSYHAIGARLQPNSFTIMRVWKQWTDENRTTRKTDRGRQKVTSARADQHLLRMVVNDRKTSSRQLAARWSTATGVLMSTSSMHRRLLHRGLRARVPLYGIPFTANIRRLRLQWAHEHTAWQADWPQDVFSDESYFNLWDPDGHIHVRCYAGEGSLPECVIKRHRGLIYGVMVWGAISYHK</sequence>
<dbReference type="AlphaFoldDB" id="A0A8X6SCC8"/>
<gene>
    <name evidence="3" type="primary">X975_24128</name>
    <name evidence="3" type="ORF">TNCV_3525431</name>
</gene>
<evidence type="ECO:0000313" key="3">
    <source>
        <dbReference type="EMBL" id="GFY06687.1"/>
    </source>
</evidence>
<organism evidence="3 4">
    <name type="scientific">Trichonephila clavipes</name>
    <name type="common">Golden silk orbweaver</name>
    <name type="synonym">Nephila clavipes</name>
    <dbReference type="NCBI Taxonomy" id="2585209"/>
    <lineage>
        <taxon>Eukaryota</taxon>
        <taxon>Metazoa</taxon>
        <taxon>Ecdysozoa</taxon>
        <taxon>Arthropoda</taxon>
        <taxon>Chelicerata</taxon>
        <taxon>Arachnida</taxon>
        <taxon>Araneae</taxon>
        <taxon>Araneomorphae</taxon>
        <taxon>Entelegynae</taxon>
        <taxon>Araneoidea</taxon>
        <taxon>Nephilidae</taxon>
        <taxon>Trichonephila</taxon>
    </lineage>
</organism>
<accession>A0A8X6SCC8</accession>
<dbReference type="GO" id="GO:0003677">
    <property type="term" value="F:DNA binding"/>
    <property type="evidence" value="ECO:0007669"/>
    <property type="project" value="InterPro"/>
</dbReference>
<dbReference type="GO" id="GO:0015074">
    <property type="term" value="P:DNA integration"/>
    <property type="evidence" value="ECO:0007669"/>
    <property type="project" value="InterPro"/>
</dbReference>
<dbReference type="SUPFAM" id="SSF46689">
    <property type="entry name" value="Homeodomain-like"/>
    <property type="match status" value="1"/>
</dbReference>
<evidence type="ECO:0000256" key="1">
    <source>
        <dbReference type="ARBA" id="ARBA00004123"/>
    </source>
</evidence>
<dbReference type="GO" id="GO:0005634">
    <property type="term" value="C:nucleus"/>
    <property type="evidence" value="ECO:0007669"/>
    <property type="project" value="UniProtKB-SubCell"/>
</dbReference>
<dbReference type="Pfam" id="PF01498">
    <property type="entry name" value="HTH_Tnp_Tc3_2"/>
    <property type="match status" value="1"/>
</dbReference>
<comment type="caution">
    <text evidence="3">The sequence shown here is derived from an EMBL/GenBank/DDBJ whole genome shotgun (WGS) entry which is preliminary data.</text>
</comment>
<dbReference type="InterPro" id="IPR036397">
    <property type="entry name" value="RNaseH_sf"/>
</dbReference>
<name>A0A8X6SCC8_TRICX</name>
<dbReference type="EMBL" id="BMAU01021261">
    <property type="protein sequence ID" value="GFY06687.1"/>
    <property type="molecule type" value="Genomic_DNA"/>
</dbReference>
<comment type="subcellular location">
    <subcellularLocation>
        <location evidence="1">Nucleus</location>
    </subcellularLocation>
</comment>
<dbReference type="GO" id="GO:0006313">
    <property type="term" value="P:DNA transposition"/>
    <property type="evidence" value="ECO:0007669"/>
    <property type="project" value="InterPro"/>
</dbReference>
<dbReference type="Gene3D" id="3.30.420.10">
    <property type="entry name" value="Ribonuclease H-like superfamily/Ribonuclease H"/>
    <property type="match status" value="1"/>
</dbReference>
<evidence type="ECO:0000259" key="2">
    <source>
        <dbReference type="Pfam" id="PF01498"/>
    </source>
</evidence>
<evidence type="ECO:0000313" key="4">
    <source>
        <dbReference type="Proteomes" id="UP000887159"/>
    </source>
</evidence>
<dbReference type="InterPro" id="IPR009057">
    <property type="entry name" value="Homeodomain-like_sf"/>
</dbReference>